<name>A0A1I7SF70_BURXY</name>
<evidence type="ECO:0000313" key="5">
    <source>
        <dbReference type="WBParaSite" id="BXY_1168200.1"/>
    </source>
</evidence>
<keyword evidence="4" id="KW-1185">Reference proteome</keyword>
<organism evidence="3 5">
    <name type="scientific">Bursaphelenchus xylophilus</name>
    <name type="common">Pinewood nematode worm</name>
    <name type="synonym">Aphelenchoides xylophilus</name>
    <dbReference type="NCBI Taxonomy" id="6326"/>
    <lineage>
        <taxon>Eukaryota</taxon>
        <taxon>Metazoa</taxon>
        <taxon>Ecdysozoa</taxon>
        <taxon>Nematoda</taxon>
        <taxon>Chromadorea</taxon>
        <taxon>Rhabditida</taxon>
        <taxon>Tylenchina</taxon>
        <taxon>Tylenchomorpha</taxon>
        <taxon>Aphelenchoidea</taxon>
        <taxon>Aphelenchoididae</taxon>
        <taxon>Bursaphelenchus</taxon>
    </lineage>
</organism>
<evidence type="ECO:0000313" key="4">
    <source>
        <dbReference type="Proteomes" id="UP000659654"/>
    </source>
</evidence>
<evidence type="ECO:0000313" key="3">
    <source>
        <dbReference type="Proteomes" id="UP000095284"/>
    </source>
</evidence>
<accession>A0A1I7SF70</accession>
<protein>
    <submittedName>
        <fullName evidence="2">(pine wood nematode) hypothetical protein</fullName>
    </submittedName>
</protein>
<dbReference type="Proteomes" id="UP000582659">
    <property type="component" value="Unassembled WGS sequence"/>
</dbReference>
<evidence type="ECO:0000313" key="2">
    <source>
        <dbReference type="EMBL" id="CAD5234608.1"/>
    </source>
</evidence>
<proteinExistence type="predicted"/>
<evidence type="ECO:0000256" key="1">
    <source>
        <dbReference type="SAM" id="MobiDB-lite"/>
    </source>
</evidence>
<feature type="region of interest" description="Disordered" evidence="1">
    <location>
        <begin position="35"/>
        <end position="55"/>
    </location>
</feature>
<dbReference type="Proteomes" id="UP000095284">
    <property type="component" value="Unplaced"/>
</dbReference>
<dbReference type="WBParaSite" id="BXY_1168200.1">
    <property type="protein sequence ID" value="BXY_1168200.1"/>
    <property type="gene ID" value="BXY_1168200"/>
</dbReference>
<reference evidence="5" key="1">
    <citation type="submission" date="2016-11" db="UniProtKB">
        <authorList>
            <consortium name="WormBaseParasite"/>
        </authorList>
    </citation>
    <scope>IDENTIFICATION</scope>
</reference>
<dbReference type="EMBL" id="CAJFDI010000006">
    <property type="protein sequence ID" value="CAD5234608.1"/>
    <property type="molecule type" value="Genomic_DNA"/>
</dbReference>
<sequence length="108" mass="12085">MEAPYSQKEARTAASSGRTLFPLFQPAFGRSVLWSEEEGKEERGRRSGPAISPQGLERLVIRKAKEKGPDGNWARFPKKRPKHFANATGKKCSRRKNDRNITTALVCG</sequence>
<gene>
    <name evidence="2" type="ORF">BXYJ_LOCUS14699</name>
</gene>
<dbReference type="SMR" id="A0A1I7SF70"/>
<reference evidence="2" key="2">
    <citation type="submission" date="2020-09" db="EMBL/GenBank/DDBJ databases">
        <authorList>
            <person name="Kikuchi T."/>
        </authorList>
    </citation>
    <scope>NUCLEOTIDE SEQUENCE</scope>
    <source>
        <strain evidence="2">Ka4C1</strain>
    </source>
</reference>
<dbReference type="EMBL" id="CAJFCV020000006">
    <property type="protein sequence ID" value="CAG9130500.1"/>
    <property type="molecule type" value="Genomic_DNA"/>
</dbReference>
<dbReference type="AlphaFoldDB" id="A0A1I7SF70"/>
<dbReference type="Proteomes" id="UP000659654">
    <property type="component" value="Unassembled WGS sequence"/>
</dbReference>